<feature type="transmembrane region" description="Helical" evidence="2">
    <location>
        <begin position="115"/>
        <end position="136"/>
    </location>
</feature>
<sequence>MLALRRLATPAPIPVPALALTPTLDLDLVHVLGEALLRERGARAVLAALLLTLAIALLTLDLVHILYLLATSLTQNGSTPVDPLLVAPEPDMHAATPAPVTPVDIVRALARGTSIPAIVAVAHALAIVIVTADALIRGLIVAHATTVVRPPARKAEKPLSARPRPLAQRLHSPPRVPGPNEASSSRPHPTQPRAMGQPMASRLQPAAPAPLLRRLGGPSLASRISRSSQSLDPRLSPRHESLLKRLGGPSKPSSSKRRDPSREEGELSEDEEATSPAKKKAKRGNRSEAAEAAERDAKAMMNDEAMQMQEDDDTEPMEEDAGG</sequence>
<protein>
    <submittedName>
        <fullName evidence="3">Uncharacterized protein</fullName>
    </submittedName>
</protein>
<keyword evidence="4" id="KW-1185">Reference proteome</keyword>
<gene>
    <name evidence="3" type="ORF">R3P38DRAFT_3203680</name>
</gene>
<keyword evidence="2" id="KW-0472">Membrane</keyword>
<name>A0AAW0AS44_9AGAR</name>
<evidence type="ECO:0000256" key="2">
    <source>
        <dbReference type="SAM" id="Phobius"/>
    </source>
</evidence>
<feature type="region of interest" description="Disordered" evidence="1">
    <location>
        <begin position="151"/>
        <end position="202"/>
    </location>
</feature>
<keyword evidence="2" id="KW-1133">Transmembrane helix</keyword>
<accession>A0AAW0AS44</accession>
<comment type="caution">
    <text evidence="3">The sequence shown here is derived from an EMBL/GenBank/DDBJ whole genome shotgun (WGS) entry which is preliminary data.</text>
</comment>
<evidence type="ECO:0000256" key="1">
    <source>
        <dbReference type="SAM" id="MobiDB-lite"/>
    </source>
</evidence>
<feature type="compositionally biased region" description="Low complexity" evidence="1">
    <location>
        <begin position="221"/>
        <end position="231"/>
    </location>
</feature>
<feature type="compositionally biased region" description="Basic and acidic residues" evidence="1">
    <location>
        <begin position="256"/>
        <end position="265"/>
    </location>
</feature>
<reference evidence="3 4" key="1">
    <citation type="journal article" date="2024" name="J Genomics">
        <title>Draft genome sequencing and assembly of Favolaschia claudopus CIRM-BRFM 2984 isolated from oak limbs.</title>
        <authorList>
            <person name="Navarro D."/>
            <person name="Drula E."/>
            <person name="Chaduli D."/>
            <person name="Cazenave R."/>
            <person name="Ahrendt S."/>
            <person name="Wang J."/>
            <person name="Lipzen A."/>
            <person name="Daum C."/>
            <person name="Barry K."/>
            <person name="Grigoriev I.V."/>
            <person name="Favel A."/>
            <person name="Rosso M.N."/>
            <person name="Martin F."/>
        </authorList>
    </citation>
    <scope>NUCLEOTIDE SEQUENCE [LARGE SCALE GENOMIC DNA]</scope>
    <source>
        <strain evidence="3 4">CIRM-BRFM 2984</strain>
    </source>
</reference>
<feature type="transmembrane region" description="Helical" evidence="2">
    <location>
        <begin position="44"/>
        <end position="70"/>
    </location>
</feature>
<evidence type="ECO:0000313" key="4">
    <source>
        <dbReference type="Proteomes" id="UP001362999"/>
    </source>
</evidence>
<feature type="compositionally biased region" description="Basic and acidic residues" evidence="1">
    <location>
        <begin position="285"/>
        <end position="298"/>
    </location>
</feature>
<feature type="region of interest" description="Disordered" evidence="1">
    <location>
        <begin position="221"/>
        <end position="323"/>
    </location>
</feature>
<proteinExistence type="predicted"/>
<dbReference type="AlphaFoldDB" id="A0AAW0AS44"/>
<dbReference type="EMBL" id="JAWWNJ010000052">
    <property type="protein sequence ID" value="KAK7015962.1"/>
    <property type="molecule type" value="Genomic_DNA"/>
</dbReference>
<organism evidence="3 4">
    <name type="scientific">Favolaschia claudopus</name>
    <dbReference type="NCBI Taxonomy" id="2862362"/>
    <lineage>
        <taxon>Eukaryota</taxon>
        <taxon>Fungi</taxon>
        <taxon>Dikarya</taxon>
        <taxon>Basidiomycota</taxon>
        <taxon>Agaricomycotina</taxon>
        <taxon>Agaricomycetes</taxon>
        <taxon>Agaricomycetidae</taxon>
        <taxon>Agaricales</taxon>
        <taxon>Marasmiineae</taxon>
        <taxon>Mycenaceae</taxon>
        <taxon>Favolaschia</taxon>
    </lineage>
</organism>
<evidence type="ECO:0000313" key="3">
    <source>
        <dbReference type="EMBL" id="KAK7015962.1"/>
    </source>
</evidence>
<dbReference type="Proteomes" id="UP001362999">
    <property type="component" value="Unassembled WGS sequence"/>
</dbReference>
<feature type="compositionally biased region" description="Acidic residues" evidence="1">
    <location>
        <begin position="309"/>
        <end position="323"/>
    </location>
</feature>
<keyword evidence="2" id="KW-0812">Transmembrane</keyword>